<dbReference type="Proteomes" id="UP000318138">
    <property type="component" value="Chromosome"/>
</dbReference>
<sequence length="346" mass="37208">MQEEVLNIRTDLAVESLQSFQDIVVKEEELEGVLVSTVIIKAEQAKRIGKQAGTYITLHAKNVRQVEEQLALENALVKAMQSLLPVVTSQKDINCLIVGLGNPDVTPDALGPNTCKRLFVTHHLNEVDRGQGFEKVAVLTPGVMGTTGMETADIVKGVVTTLQPDFVIVIDALAARSIERVYRTIQLSDAGIHPGSGVGNHRKALTKESLGVPVLAVGIPTVVDAATIASDAIDFLLKHLGKEAREADDPGKKLAPAGFGTHELTDEDIPDEGKRKTYFGAIGLLSSEEKKQLILEALTPLGHNLMVTPKEVDAFIEDVADIVANGLNRALHPAIADKNRSMYSPN</sequence>
<dbReference type="PIRSF" id="PIRSF019549">
    <property type="entry name" value="Peptidase_A25"/>
    <property type="match status" value="1"/>
</dbReference>
<evidence type="ECO:0000313" key="7">
    <source>
        <dbReference type="Proteomes" id="UP000318138"/>
    </source>
</evidence>
<feature type="region of interest" description="Disordered" evidence="5">
    <location>
        <begin position="247"/>
        <end position="267"/>
    </location>
</feature>
<dbReference type="GO" id="GO:0009847">
    <property type="term" value="P:spore germination"/>
    <property type="evidence" value="ECO:0007669"/>
    <property type="project" value="UniProtKB-UniRule"/>
</dbReference>
<keyword evidence="3 4" id="KW-0865">Zymogen</keyword>
<dbReference type="InterPro" id="IPR023430">
    <property type="entry name" value="Pept_HybD-like_dom_sf"/>
</dbReference>
<evidence type="ECO:0000256" key="3">
    <source>
        <dbReference type="ARBA" id="ARBA00023145"/>
    </source>
</evidence>
<keyword evidence="1 4" id="KW-0645">Protease</keyword>
<accession>A0A859FE27</accession>
<dbReference type="SUPFAM" id="SSF53163">
    <property type="entry name" value="HybD-like"/>
    <property type="match status" value="1"/>
</dbReference>
<dbReference type="EMBL" id="CP041372">
    <property type="protein sequence ID" value="QKS70844.1"/>
    <property type="molecule type" value="Genomic_DNA"/>
</dbReference>
<reference evidence="7" key="1">
    <citation type="submission" date="2019-07" db="EMBL/GenBank/DDBJ databases">
        <title>Bacillus alkalisoli sp. nov. isolated from saline soil.</title>
        <authorList>
            <person name="Sun J.-Q."/>
            <person name="Xu L."/>
        </authorList>
    </citation>
    <scope>NUCLEOTIDE SEQUENCE [LARGE SCALE GENOMIC DNA]</scope>
    <source>
        <strain evidence="7">M4U3P1</strain>
    </source>
</reference>
<feature type="chain" id="PRO_5033173602" description="Germination protease" evidence="4">
    <location>
        <begin position="12"/>
        <end position="346"/>
    </location>
</feature>
<dbReference type="RefSeq" id="WP_176008878.1">
    <property type="nucleotide sequence ID" value="NZ_CP041372.2"/>
</dbReference>
<keyword evidence="7" id="KW-1185">Reference proteome</keyword>
<dbReference type="GO" id="GO:0006508">
    <property type="term" value="P:proteolysis"/>
    <property type="evidence" value="ECO:0007669"/>
    <property type="project" value="UniProtKB-UniRule"/>
</dbReference>
<protein>
    <recommendedName>
        <fullName evidence="4">Germination protease</fullName>
        <ecNumber evidence="4">3.4.24.78</ecNumber>
    </recommendedName>
    <alternativeName>
        <fullName evidence="4">GPR endopeptidase</fullName>
    </alternativeName>
    <alternativeName>
        <fullName evidence="4">Germination proteinase</fullName>
    </alternativeName>
    <alternativeName>
        <fullName evidence="4">Spore protease</fullName>
    </alternativeName>
</protein>
<dbReference type="Pfam" id="PF03418">
    <property type="entry name" value="Peptidase_A25"/>
    <property type="match status" value="1"/>
</dbReference>
<dbReference type="EC" id="3.4.24.78" evidence="4"/>
<dbReference type="KEGG" id="psua:FLK61_29370"/>
<dbReference type="NCBIfam" id="TIGR01441">
    <property type="entry name" value="GPR"/>
    <property type="match status" value="1"/>
</dbReference>
<comment type="catalytic activity">
    <reaction evidence="4">
        <text>Endopeptidase action with P4 Glu or Asp, P1 preferably Glu &gt; Asp, P1' hydrophobic and P2' Ala.</text>
        <dbReference type="EC" id="3.4.24.78"/>
    </reaction>
</comment>
<comment type="function">
    <text evidence="4">Initiates the rapid degradation of small, acid-soluble proteins during spore germination.</text>
</comment>
<comment type="similarity">
    <text evidence="4">Belongs to the peptidase A25 family.</text>
</comment>
<feature type="propeptide" id="PRO_5033173603" evidence="4">
    <location>
        <begin position="1"/>
        <end position="11"/>
    </location>
</feature>
<name>A0A859FE27_9BACI</name>
<evidence type="ECO:0000256" key="4">
    <source>
        <dbReference type="HAMAP-Rule" id="MF_00626"/>
    </source>
</evidence>
<evidence type="ECO:0000256" key="1">
    <source>
        <dbReference type="ARBA" id="ARBA00022670"/>
    </source>
</evidence>
<gene>
    <name evidence="4" type="primary">gpr</name>
    <name evidence="6" type="ORF">FLK61_29370</name>
</gene>
<keyword evidence="2 4" id="KW-0378">Hydrolase</keyword>
<dbReference type="HAMAP" id="MF_00626">
    <property type="entry name" value="Germination_prot"/>
    <property type="match status" value="1"/>
</dbReference>
<evidence type="ECO:0000256" key="2">
    <source>
        <dbReference type="ARBA" id="ARBA00022801"/>
    </source>
</evidence>
<organism evidence="6 7">
    <name type="scientific">Paenalkalicoccus suaedae</name>
    <dbReference type="NCBI Taxonomy" id="2592382"/>
    <lineage>
        <taxon>Bacteria</taxon>
        <taxon>Bacillati</taxon>
        <taxon>Bacillota</taxon>
        <taxon>Bacilli</taxon>
        <taxon>Bacillales</taxon>
        <taxon>Bacillaceae</taxon>
        <taxon>Paenalkalicoccus</taxon>
    </lineage>
</organism>
<dbReference type="InterPro" id="IPR005080">
    <property type="entry name" value="Peptidase_A25"/>
</dbReference>
<dbReference type="GO" id="GO:0004222">
    <property type="term" value="F:metalloendopeptidase activity"/>
    <property type="evidence" value="ECO:0007669"/>
    <property type="project" value="UniProtKB-UniRule"/>
</dbReference>
<dbReference type="Gene3D" id="3.40.50.1450">
    <property type="entry name" value="HybD-like"/>
    <property type="match status" value="2"/>
</dbReference>
<comment type="subunit">
    <text evidence="4">Homotetramer.</text>
</comment>
<proteinExistence type="inferred from homology"/>
<comment type="PTM">
    <text evidence="4">Autoproteolytically processed. The inactive tetrameric zymogen termed p46 autoprocesses to a smaller form termed p41, which is active only during spore germination.</text>
</comment>
<evidence type="ECO:0000256" key="5">
    <source>
        <dbReference type="SAM" id="MobiDB-lite"/>
    </source>
</evidence>
<dbReference type="AlphaFoldDB" id="A0A859FE27"/>
<evidence type="ECO:0000313" key="6">
    <source>
        <dbReference type="EMBL" id="QKS70844.1"/>
    </source>
</evidence>